<organism evidence="2 3">
    <name type="scientific">Amazona aestiva</name>
    <name type="common">Blue-fronted Amazon parrot</name>
    <dbReference type="NCBI Taxonomy" id="12930"/>
    <lineage>
        <taxon>Eukaryota</taxon>
        <taxon>Metazoa</taxon>
        <taxon>Chordata</taxon>
        <taxon>Craniata</taxon>
        <taxon>Vertebrata</taxon>
        <taxon>Euteleostomi</taxon>
        <taxon>Archelosauria</taxon>
        <taxon>Archosauria</taxon>
        <taxon>Dinosauria</taxon>
        <taxon>Saurischia</taxon>
        <taxon>Theropoda</taxon>
        <taxon>Coelurosauria</taxon>
        <taxon>Aves</taxon>
        <taxon>Neognathae</taxon>
        <taxon>Neoaves</taxon>
        <taxon>Telluraves</taxon>
        <taxon>Australaves</taxon>
        <taxon>Psittaciformes</taxon>
        <taxon>Psittacidae</taxon>
        <taxon>Amazona</taxon>
    </lineage>
</organism>
<keyword evidence="3" id="KW-1185">Reference proteome</keyword>
<reference evidence="2 3" key="1">
    <citation type="submission" date="2015-10" db="EMBL/GenBank/DDBJ databases">
        <authorList>
            <person name="Gilbert D.G."/>
        </authorList>
    </citation>
    <scope>NUCLEOTIDE SEQUENCE [LARGE SCALE GENOMIC DNA]</scope>
    <source>
        <strain evidence="2">FVVF132</strain>
    </source>
</reference>
<evidence type="ECO:0000313" key="3">
    <source>
        <dbReference type="Proteomes" id="UP000051836"/>
    </source>
</evidence>
<comment type="caution">
    <text evidence="2">The sequence shown here is derived from an EMBL/GenBank/DDBJ whole genome shotgun (WGS) entry which is preliminary data.</text>
</comment>
<evidence type="ECO:0000256" key="1">
    <source>
        <dbReference type="SAM" id="MobiDB-lite"/>
    </source>
</evidence>
<feature type="region of interest" description="Disordered" evidence="1">
    <location>
        <begin position="1"/>
        <end position="20"/>
    </location>
</feature>
<proteinExistence type="predicted"/>
<sequence>MAIICGKEASAQTGEKRTGAAKQTNYVANSCSCLLLQLLPGCGEKRQESRSLAGGAPHLSGAERSRAARSAAPAGGGDGWCRPAARLPGPRRARAALPRRRGGREDGAGAVRHHPLLHARRRPRGCCLRHGA</sequence>
<dbReference type="EMBL" id="LMAW01000196">
    <property type="protein sequence ID" value="KQL60117.1"/>
    <property type="molecule type" value="Genomic_DNA"/>
</dbReference>
<feature type="compositionally biased region" description="Basic residues" evidence="1">
    <location>
        <begin position="89"/>
        <end position="102"/>
    </location>
</feature>
<protein>
    <submittedName>
        <fullName evidence="2">Uncharacterized protein</fullName>
    </submittedName>
</protein>
<feature type="region of interest" description="Disordered" evidence="1">
    <location>
        <begin position="46"/>
        <end position="109"/>
    </location>
</feature>
<name>A0A0Q3X8S7_AMAAE</name>
<gene>
    <name evidence="2" type="ORF">AAES_11014</name>
</gene>
<evidence type="ECO:0000313" key="2">
    <source>
        <dbReference type="EMBL" id="KQL60117.1"/>
    </source>
</evidence>
<dbReference type="AlphaFoldDB" id="A0A0Q3X8S7"/>
<accession>A0A0Q3X8S7</accession>
<dbReference type="Proteomes" id="UP000051836">
    <property type="component" value="Unassembled WGS sequence"/>
</dbReference>